<evidence type="ECO:0000256" key="1">
    <source>
        <dbReference type="ARBA" id="ARBA00022574"/>
    </source>
</evidence>
<evidence type="ECO:0000313" key="5">
    <source>
        <dbReference type="EMBL" id="CAG8608298.1"/>
    </source>
</evidence>
<dbReference type="PROSITE" id="PS50082">
    <property type="entry name" value="WD_REPEATS_2"/>
    <property type="match status" value="1"/>
</dbReference>
<gene>
    <name evidence="5" type="ORF">RFULGI_LOCUS6876</name>
</gene>
<dbReference type="OrthoDB" id="10248252at2759"/>
<keyword evidence="6" id="KW-1185">Reference proteome</keyword>
<feature type="compositionally biased region" description="Polar residues" evidence="4">
    <location>
        <begin position="98"/>
        <end position="120"/>
    </location>
</feature>
<feature type="non-terminal residue" evidence="5">
    <location>
        <position position="295"/>
    </location>
</feature>
<dbReference type="Gene3D" id="2.130.10.10">
    <property type="entry name" value="YVTN repeat-like/Quinoprotein amine dehydrogenase"/>
    <property type="match status" value="1"/>
</dbReference>
<dbReference type="InterPro" id="IPR015943">
    <property type="entry name" value="WD40/YVTN_repeat-like_dom_sf"/>
</dbReference>
<keyword evidence="2" id="KW-0677">Repeat</keyword>
<reference evidence="5" key="1">
    <citation type="submission" date="2021-06" db="EMBL/GenBank/DDBJ databases">
        <authorList>
            <person name="Kallberg Y."/>
            <person name="Tangrot J."/>
            <person name="Rosling A."/>
        </authorList>
    </citation>
    <scope>NUCLEOTIDE SEQUENCE</scope>
    <source>
        <strain evidence="5">IN212</strain>
    </source>
</reference>
<proteinExistence type="predicted"/>
<organism evidence="5 6">
    <name type="scientific">Racocetra fulgida</name>
    <dbReference type="NCBI Taxonomy" id="60492"/>
    <lineage>
        <taxon>Eukaryota</taxon>
        <taxon>Fungi</taxon>
        <taxon>Fungi incertae sedis</taxon>
        <taxon>Mucoromycota</taxon>
        <taxon>Glomeromycotina</taxon>
        <taxon>Glomeromycetes</taxon>
        <taxon>Diversisporales</taxon>
        <taxon>Gigasporaceae</taxon>
        <taxon>Racocetra</taxon>
    </lineage>
</organism>
<feature type="repeat" description="WD" evidence="3">
    <location>
        <begin position="209"/>
        <end position="236"/>
    </location>
</feature>
<name>A0A9N9CNL9_9GLOM</name>
<dbReference type="EMBL" id="CAJVPZ010009364">
    <property type="protein sequence ID" value="CAG8608298.1"/>
    <property type="molecule type" value="Genomic_DNA"/>
</dbReference>
<protein>
    <submittedName>
        <fullName evidence="5">3043_t:CDS:1</fullName>
    </submittedName>
</protein>
<dbReference type="AlphaFoldDB" id="A0A9N9CNL9"/>
<evidence type="ECO:0000313" key="6">
    <source>
        <dbReference type="Proteomes" id="UP000789396"/>
    </source>
</evidence>
<dbReference type="PROSITE" id="PS00678">
    <property type="entry name" value="WD_REPEATS_1"/>
    <property type="match status" value="1"/>
</dbReference>
<evidence type="ECO:0000256" key="4">
    <source>
        <dbReference type="SAM" id="MobiDB-lite"/>
    </source>
</evidence>
<evidence type="ECO:0000256" key="3">
    <source>
        <dbReference type="PROSITE-ProRule" id="PRU00221"/>
    </source>
</evidence>
<dbReference type="Pfam" id="PF00400">
    <property type="entry name" value="WD40"/>
    <property type="match status" value="2"/>
</dbReference>
<dbReference type="Proteomes" id="UP000789396">
    <property type="component" value="Unassembled WGS sequence"/>
</dbReference>
<accession>A0A9N9CNL9</accession>
<keyword evidence="1 3" id="KW-0853">WD repeat</keyword>
<dbReference type="InterPro" id="IPR019775">
    <property type="entry name" value="WD40_repeat_CS"/>
</dbReference>
<dbReference type="SUPFAM" id="SSF50978">
    <property type="entry name" value="WD40 repeat-like"/>
    <property type="match status" value="1"/>
</dbReference>
<evidence type="ECO:0000256" key="2">
    <source>
        <dbReference type="ARBA" id="ARBA00022737"/>
    </source>
</evidence>
<dbReference type="SMART" id="SM00320">
    <property type="entry name" value="WD40"/>
    <property type="match status" value="2"/>
</dbReference>
<dbReference type="InterPro" id="IPR001680">
    <property type="entry name" value="WD40_rpt"/>
</dbReference>
<feature type="region of interest" description="Disordered" evidence="4">
    <location>
        <begin position="97"/>
        <end position="134"/>
    </location>
</feature>
<dbReference type="InterPro" id="IPR036322">
    <property type="entry name" value="WD40_repeat_dom_sf"/>
</dbReference>
<sequence length="295" mass="32589">GQINVSIVQPSSSKTPIYHADVIPSKRSSDCIAQTSYKRAKSSCQEISHGRFESVDRSKWREETPGHIVLLDSDDDESDAEDKSDPVIIILSDDEATCTDQPSTSSASVTASQKLNNRSNAEIHPGDTQPYYLTSTPKKSNKYELFRILDAGKSVDNEEGDGRMWIWNLQCGSKVHCTTQEKDANVISISHDDKYIALDPNDGLPHDGIMSLHWIPGSSLLMSGGNDNCVRIWDVNKCGKQNPLVYQFTNHDSPVTSVRLSPDLSLMTVGVSTGKIYVYSSNDSFIQAGNRLKYL</sequence>
<comment type="caution">
    <text evidence="5">The sequence shown here is derived from an EMBL/GenBank/DDBJ whole genome shotgun (WGS) entry which is preliminary data.</text>
</comment>